<dbReference type="EMBL" id="QRUU01000005">
    <property type="protein sequence ID" value="RGR99550.1"/>
    <property type="molecule type" value="Genomic_DNA"/>
</dbReference>
<proteinExistence type="predicted"/>
<organism evidence="2 3">
    <name type="scientific">Phocaeicola coprocola</name>
    <dbReference type="NCBI Taxonomy" id="310298"/>
    <lineage>
        <taxon>Bacteria</taxon>
        <taxon>Pseudomonadati</taxon>
        <taxon>Bacteroidota</taxon>
        <taxon>Bacteroidia</taxon>
        <taxon>Bacteroidales</taxon>
        <taxon>Bacteroidaceae</taxon>
        <taxon>Phocaeicola</taxon>
    </lineage>
</organism>
<keyword evidence="3" id="KW-1185">Reference proteome</keyword>
<gene>
    <name evidence="2" type="ORF">DWY20_01885</name>
    <name evidence="1" type="ORF">K8U81_05995</name>
</gene>
<evidence type="ECO:0000313" key="3">
    <source>
        <dbReference type="Proteomes" id="UP000285864"/>
    </source>
</evidence>
<dbReference type="EMBL" id="DYXD01000134">
    <property type="protein sequence ID" value="HJF07728.1"/>
    <property type="molecule type" value="Genomic_DNA"/>
</dbReference>
<dbReference type="GeneID" id="79860472"/>
<accession>A0A412GX62</accession>
<reference evidence="2 3" key="1">
    <citation type="submission" date="2018-08" db="EMBL/GenBank/DDBJ databases">
        <title>A genome reference for cultivated species of the human gut microbiota.</title>
        <authorList>
            <person name="Zou Y."/>
            <person name="Xue W."/>
            <person name="Luo G."/>
        </authorList>
    </citation>
    <scope>NUCLEOTIDE SEQUENCE [LARGE SCALE GENOMIC DNA]</scope>
    <source>
        <strain evidence="2 3">AF24-2</strain>
    </source>
</reference>
<dbReference type="AlphaFoldDB" id="A0A412GX62"/>
<dbReference type="Proteomes" id="UP000718012">
    <property type="component" value="Unassembled WGS sequence"/>
</dbReference>
<reference evidence="1" key="3">
    <citation type="submission" date="2021-09" db="EMBL/GenBank/DDBJ databases">
        <authorList>
            <person name="Gilroy R."/>
        </authorList>
    </citation>
    <scope>NUCLEOTIDE SEQUENCE</scope>
    <source>
        <strain evidence="1">CHK165-8395</strain>
    </source>
</reference>
<sequence length="90" mass="10344">MASRRNLKKNVNYISDLIAGLCIVESMNAKDENREELSKLFLQAVNLRQDIISRISHTEPGNVKGFYKKLKEDFNNGTQTIFKKLEELGK</sequence>
<evidence type="ECO:0000313" key="1">
    <source>
        <dbReference type="EMBL" id="HJF07728.1"/>
    </source>
</evidence>
<dbReference type="RefSeq" id="WP_007570580.1">
    <property type="nucleotide sequence ID" value="NZ_CABKNL010000019.1"/>
</dbReference>
<evidence type="ECO:0000313" key="2">
    <source>
        <dbReference type="EMBL" id="RGR99550.1"/>
    </source>
</evidence>
<reference evidence="1" key="2">
    <citation type="journal article" date="2021" name="PeerJ">
        <title>Extensive microbial diversity within the chicken gut microbiome revealed by metagenomics and culture.</title>
        <authorList>
            <person name="Gilroy R."/>
            <person name="Ravi A."/>
            <person name="Getino M."/>
            <person name="Pursley I."/>
            <person name="Horton D.L."/>
            <person name="Alikhan N.F."/>
            <person name="Baker D."/>
            <person name="Gharbi K."/>
            <person name="Hall N."/>
            <person name="Watson M."/>
            <person name="Adriaenssens E.M."/>
            <person name="Foster-Nyarko E."/>
            <person name="Jarju S."/>
            <person name="Secka A."/>
            <person name="Antonio M."/>
            <person name="Oren A."/>
            <person name="Chaudhuri R.R."/>
            <person name="La Ragione R."/>
            <person name="Hildebrand F."/>
            <person name="Pallen M.J."/>
        </authorList>
    </citation>
    <scope>NUCLEOTIDE SEQUENCE</scope>
    <source>
        <strain evidence="1">CHK165-8395</strain>
    </source>
</reference>
<name>A0A412GX62_9BACT</name>
<dbReference type="Proteomes" id="UP000285864">
    <property type="component" value="Unassembled WGS sequence"/>
</dbReference>
<protein>
    <submittedName>
        <fullName evidence="2">Uncharacterized protein</fullName>
    </submittedName>
</protein>
<comment type="caution">
    <text evidence="2">The sequence shown here is derived from an EMBL/GenBank/DDBJ whole genome shotgun (WGS) entry which is preliminary data.</text>
</comment>